<evidence type="ECO:0000313" key="1">
    <source>
        <dbReference type="EMBL" id="RXT34582.1"/>
    </source>
</evidence>
<keyword evidence="2" id="KW-1185">Reference proteome</keyword>
<dbReference type="EMBL" id="MZXW01000054">
    <property type="protein sequence ID" value="RXT34582.1"/>
    <property type="molecule type" value="Genomic_DNA"/>
</dbReference>
<protein>
    <submittedName>
        <fullName evidence="1">Uncharacterized protein</fullName>
    </submittedName>
</protein>
<reference evidence="1 2" key="1">
    <citation type="submission" date="2017-03" db="EMBL/GenBank/DDBJ databases">
        <authorList>
            <person name="Safronova V.I."/>
            <person name="Sazanova A.L."/>
            <person name="Chirak E.R."/>
        </authorList>
    </citation>
    <scope>NUCLEOTIDE SEQUENCE [LARGE SCALE GENOMIC DNA]</scope>
    <source>
        <strain evidence="1 2">Opo-243</strain>
    </source>
</reference>
<sequence length="89" mass="9557">MQPAGEGVAGVCGGEVALRPLPSLRGALATKQSRLPPQKQYGLLRCARNDGVCGGDLPKILVPQLDRLAMWRPIRSVIPGITITMQRLQ</sequence>
<proteinExistence type="predicted"/>
<comment type="caution">
    <text evidence="1">The sequence shown here is derived from an EMBL/GenBank/DDBJ whole genome shotgun (WGS) entry which is preliminary data.</text>
</comment>
<organism evidence="1 2">
    <name type="scientific">Bradyrhizobium betae</name>
    <dbReference type="NCBI Taxonomy" id="244734"/>
    <lineage>
        <taxon>Bacteria</taxon>
        <taxon>Pseudomonadati</taxon>
        <taxon>Pseudomonadota</taxon>
        <taxon>Alphaproteobacteria</taxon>
        <taxon>Hyphomicrobiales</taxon>
        <taxon>Nitrobacteraceae</taxon>
        <taxon>Bradyrhizobium</taxon>
    </lineage>
</organism>
<gene>
    <name evidence="1" type="ORF">B5V03_38225</name>
</gene>
<dbReference type="Proteomes" id="UP000290819">
    <property type="component" value="Unassembled WGS sequence"/>
</dbReference>
<accession>A0A4Q1UKX0</accession>
<evidence type="ECO:0000313" key="2">
    <source>
        <dbReference type="Proteomes" id="UP000290819"/>
    </source>
</evidence>
<dbReference type="AlphaFoldDB" id="A0A4Q1UKX0"/>
<name>A0A4Q1UKX0_9BRAD</name>